<dbReference type="GO" id="GO:0046872">
    <property type="term" value="F:metal ion binding"/>
    <property type="evidence" value="ECO:0007669"/>
    <property type="project" value="UniProtKB-KW"/>
</dbReference>
<dbReference type="Proteomes" id="UP000620133">
    <property type="component" value="Chromosome"/>
</dbReference>
<evidence type="ECO:0000256" key="15">
    <source>
        <dbReference type="ARBA" id="ARBA00031446"/>
    </source>
</evidence>
<protein>
    <recommendedName>
        <fullName evidence="5">Epoxyqueuosine reductase QueH</fullName>
        <ecNumber evidence="4">1.17.99.6</ecNumber>
    </recommendedName>
    <alternativeName>
        <fullName evidence="15">Queuosine biosynthesis protein QueH</fullName>
    </alternativeName>
</protein>
<dbReference type="UniPathway" id="UPA00392"/>
<dbReference type="PANTHER" id="PTHR36701:SF1">
    <property type="entry name" value="EPOXYQUEUOSINE REDUCTASE QUEH"/>
    <property type="match status" value="1"/>
</dbReference>
<keyword evidence="11" id="KW-0408">Iron</keyword>
<keyword evidence="12" id="KW-0411">Iron-sulfur</keyword>
<keyword evidence="14" id="KW-0676">Redox-active center</keyword>
<keyword evidence="8" id="KW-0479">Metal-binding</keyword>
<evidence type="ECO:0000256" key="4">
    <source>
        <dbReference type="ARBA" id="ARBA00012622"/>
    </source>
</evidence>
<comment type="catalytic activity">
    <reaction evidence="16">
        <text>epoxyqueuosine(34) in tRNA + AH2 = queuosine(34) in tRNA + A + H2O</text>
        <dbReference type="Rhea" id="RHEA:32159"/>
        <dbReference type="Rhea" id="RHEA-COMP:18571"/>
        <dbReference type="Rhea" id="RHEA-COMP:18582"/>
        <dbReference type="ChEBI" id="CHEBI:13193"/>
        <dbReference type="ChEBI" id="CHEBI:15377"/>
        <dbReference type="ChEBI" id="CHEBI:17499"/>
        <dbReference type="ChEBI" id="CHEBI:194431"/>
        <dbReference type="ChEBI" id="CHEBI:194443"/>
        <dbReference type="EC" id="1.17.99.6"/>
    </reaction>
</comment>
<organism evidence="17 18">
    <name type="scientific">Mariniplasma anaerobium</name>
    <dbReference type="NCBI Taxonomy" id="2735436"/>
    <lineage>
        <taxon>Bacteria</taxon>
        <taxon>Bacillati</taxon>
        <taxon>Mycoplasmatota</taxon>
        <taxon>Mollicutes</taxon>
        <taxon>Acholeplasmatales</taxon>
        <taxon>Acholeplasmataceae</taxon>
        <taxon>Mariniplasma</taxon>
    </lineage>
</organism>
<keyword evidence="18" id="KW-1185">Reference proteome</keyword>
<keyword evidence="7" id="KW-0819">tRNA processing</keyword>
<dbReference type="PANTHER" id="PTHR36701">
    <property type="entry name" value="EPOXYQUEUOSINE REDUCTASE QUEH"/>
    <property type="match status" value="1"/>
</dbReference>
<evidence type="ECO:0000256" key="16">
    <source>
        <dbReference type="ARBA" id="ARBA00047415"/>
    </source>
</evidence>
<evidence type="ECO:0000256" key="9">
    <source>
        <dbReference type="ARBA" id="ARBA00022785"/>
    </source>
</evidence>
<evidence type="ECO:0000256" key="1">
    <source>
        <dbReference type="ARBA" id="ARBA00002268"/>
    </source>
</evidence>
<accession>A0A7U9TH55</accession>
<dbReference type="GO" id="GO:0052693">
    <property type="term" value="F:epoxyqueuosine reductase activity"/>
    <property type="evidence" value="ECO:0007669"/>
    <property type="project" value="UniProtKB-EC"/>
</dbReference>
<keyword evidence="6" id="KW-0004">4Fe-4S</keyword>
<dbReference type="AlphaFoldDB" id="A0A7U9TH55"/>
<reference evidence="17" key="1">
    <citation type="submission" date="2021-01" db="EMBL/GenBank/DDBJ databases">
        <title>Draft genome sequence of Acholeplasmataceae bacterium strain Mahy22.</title>
        <authorList>
            <person name="Watanabe M."/>
            <person name="Kojima H."/>
            <person name="Fukui M."/>
        </authorList>
    </citation>
    <scope>NUCLEOTIDE SEQUENCE</scope>
    <source>
        <strain evidence="17">Mahy22</strain>
    </source>
</reference>
<comment type="function">
    <text evidence="1">Catalyzes the conversion of epoxyqueuosine (oQ) to queuosine (Q), which is a hypermodified base found in the wobble positions of tRNA(Asp), tRNA(Asn), tRNA(His) and tRNA(Tyr).</text>
</comment>
<proteinExistence type="inferred from homology"/>
<dbReference type="KEGG" id="manr:MPAN_005950"/>
<keyword evidence="13" id="KW-1015">Disulfide bond</keyword>
<evidence type="ECO:0000256" key="3">
    <source>
        <dbReference type="ARBA" id="ARBA00008207"/>
    </source>
</evidence>
<evidence type="ECO:0000256" key="12">
    <source>
        <dbReference type="ARBA" id="ARBA00023014"/>
    </source>
</evidence>
<gene>
    <name evidence="17" type="ORF">MPAN_005950</name>
</gene>
<evidence type="ECO:0000256" key="13">
    <source>
        <dbReference type="ARBA" id="ARBA00023157"/>
    </source>
</evidence>
<dbReference type="InterPro" id="IPR003828">
    <property type="entry name" value="QueH"/>
</dbReference>
<name>A0A7U9TH55_9MOLU</name>
<evidence type="ECO:0000256" key="8">
    <source>
        <dbReference type="ARBA" id="ARBA00022723"/>
    </source>
</evidence>
<dbReference type="GO" id="GO:0008616">
    <property type="term" value="P:tRNA queuosine(34) biosynthetic process"/>
    <property type="evidence" value="ECO:0007669"/>
    <property type="project" value="UniProtKB-UniPathway"/>
</dbReference>
<keyword evidence="9" id="KW-0671">Queuosine biosynthesis</keyword>
<sequence length="152" mass="17867">MKILMHMCCARCAAYPITKLMDEGNEVCGLYYNPNIHTDVEFEKRADSVIKFSEIKQFNVFYYPDLVVEVDSLEELDLTRYDLRIKRTFELGKDLGYDAVSTSLLCNLDLDHEKILEIGHKYSKMFDIPFYDEDFREGFLEGQEMIEELGLY</sequence>
<evidence type="ECO:0000256" key="2">
    <source>
        <dbReference type="ARBA" id="ARBA00004691"/>
    </source>
</evidence>
<evidence type="ECO:0000313" key="18">
    <source>
        <dbReference type="Proteomes" id="UP000620133"/>
    </source>
</evidence>
<evidence type="ECO:0000256" key="5">
    <source>
        <dbReference type="ARBA" id="ARBA00016895"/>
    </source>
</evidence>
<dbReference type="GO" id="GO:0051539">
    <property type="term" value="F:4 iron, 4 sulfur cluster binding"/>
    <property type="evidence" value="ECO:0007669"/>
    <property type="project" value="UniProtKB-KW"/>
</dbReference>
<comment type="similarity">
    <text evidence="3">Belongs to the QueH family.</text>
</comment>
<evidence type="ECO:0000256" key="10">
    <source>
        <dbReference type="ARBA" id="ARBA00023002"/>
    </source>
</evidence>
<dbReference type="RefSeq" id="WP_176238543.1">
    <property type="nucleotide sequence ID" value="NZ_AP024412.1"/>
</dbReference>
<dbReference type="EMBL" id="AP024412">
    <property type="protein sequence ID" value="BCR35702.1"/>
    <property type="molecule type" value="Genomic_DNA"/>
</dbReference>
<dbReference type="Pfam" id="PF02677">
    <property type="entry name" value="QueH"/>
    <property type="match status" value="1"/>
</dbReference>
<evidence type="ECO:0000313" key="17">
    <source>
        <dbReference type="EMBL" id="BCR35702.1"/>
    </source>
</evidence>
<keyword evidence="10" id="KW-0560">Oxidoreductase</keyword>
<evidence type="ECO:0000256" key="14">
    <source>
        <dbReference type="ARBA" id="ARBA00023284"/>
    </source>
</evidence>
<evidence type="ECO:0000256" key="6">
    <source>
        <dbReference type="ARBA" id="ARBA00022485"/>
    </source>
</evidence>
<dbReference type="EC" id="1.17.99.6" evidence="4"/>
<evidence type="ECO:0000256" key="11">
    <source>
        <dbReference type="ARBA" id="ARBA00023004"/>
    </source>
</evidence>
<evidence type="ECO:0000256" key="7">
    <source>
        <dbReference type="ARBA" id="ARBA00022694"/>
    </source>
</evidence>
<comment type="pathway">
    <text evidence="2">tRNA modification; tRNA-queuosine biosynthesis.</text>
</comment>